<protein>
    <submittedName>
        <fullName evidence="2">Uncharacterized protein</fullName>
    </submittedName>
</protein>
<name>A0A1I6L2S5_9EURY</name>
<evidence type="ECO:0000313" key="3">
    <source>
        <dbReference type="Proteomes" id="UP000199062"/>
    </source>
</evidence>
<feature type="compositionally biased region" description="Acidic residues" evidence="1">
    <location>
        <begin position="75"/>
        <end position="84"/>
    </location>
</feature>
<evidence type="ECO:0000313" key="2">
    <source>
        <dbReference type="EMBL" id="SFR97737.1"/>
    </source>
</evidence>
<proteinExistence type="predicted"/>
<dbReference type="AlphaFoldDB" id="A0A1I6L2S5"/>
<organism evidence="2 3">
    <name type="scientific">Halomicrobium zhouii</name>
    <dbReference type="NCBI Taxonomy" id="767519"/>
    <lineage>
        <taxon>Archaea</taxon>
        <taxon>Methanobacteriati</taxon>
        <taxon>Methanobacteriota</taxon>
        <taxon>Stenosarchaea group</taxon>
        <taxon>Halobacteria</taxon>
        <taxon>Halobacteriales</taxon>
        <taxon>Haloarculaceae</taxon>
        <taxon>Halomicrobium</taxon>
    </lineage>
</organism>
<feature type="region of interest" description="Disordered" evidence="1">
    <location>
        <begin position="40"/>
        <end position="96"/>
    </location>
</feature>
<dbReference type="EMBL" id="FOZK01000002">
    <property type="protein sequence ID" value="SFR97737.1"/>
    <property type="molecule type" value="Genomic_DNA"/>
</dbReference>
<reference evidence="2 3" key="1">
    <citation type="submission" date="2016-10" db="EMBL/GenBank/DDBJ databases">
        <authorList>
            <person name="de Groot N.N."/>
        </authorList>
    </citation>
    <scope>NUCLEOTIDE SEQUENCE [LARGE SCALE GENOMIC DNA]</scope>
    <source>
        <strain evidence="2 3">CGMCC 1.10457</strain>
    </source>
</reference>
<gene>
    <name evidence="2" type="ORF">SAMN05216559_1905</name>
</gene>
<accession>A0A1I6L2S5</accession>
<sequence length="96" mass="10920">MEDSRIGQYSHAHPLSTYKYKTESEIVVLALLYQEYREYERNSSYSSENVQIGRRGLGPSRESFGTGIPEYTPSDSEETEDETADVGTGHTGRKHR</sequence>
<evidence type="ECO:0000256" key="1">
    <source>
        <dbReference type="SAM" id="MobiDB-lite"/>
    </source>
</evidence>
<dbReference type="Proteomes" id="UP000199062">
    <property type="component" value="Unassembled WGS sequence"/>
</dbReference>
<keyword evidence="3" id="KW-1185">Reference proteome</keyword>